<evidence type="ECO:0000313" key="2">
    <source>
        <dbReference type="EMBL" id="CAB3985254.1"/>
    </source>
</evidence>
<dbReference type="InterPro" id="IPR000477">
    <property type="entry name" value="RT_dom"/>
</dbReference>
<dbReference type="AlphaFoldDB" id="A0A6S7FY93"/>
<name>A0A6S7FY93_PARCT</name>
<comment type="caution">
    <text evidence="2">The sequence shown here is derived from an EMBL/GenBank/DDBJ whole genome shotgun (WGS) entry which is preliminary data.</text>
</comment>
<dbReference type="PROSITE" id="PS50878">
    <property type="entry name" value="RT_POL"/>
    <property type="match status" value="1"/>
</dbReference>
<accession>A0A6S7FY93</accession>
<protein>
    <submittedName>
        <fullName evidence="2">Uncharacterized protein</fullName>
    </submittedName>
</protein>
<dbReference type="SUPFAM" id="SSF56672">
    <property type="entry name" value="DNA/RNA polymerases"/>
    <property type="match status" value="1"/>
</dbReference>
<dbReference type="Proteomes" id="UP001152795">
    <property type="component" value="Unassembled WGS sequence"/>
</dbReference>
<dbReference type="EMBL" id="CACRXK020000848">
    <property type="protein sequence ID" value="CAB3985254.1"/>
    <property type="molecule type" value="Genomic_DNA"/>
</dbReference>
<dbReference type="Gene3D" id="3.30.70.270">
    <property type="match status" value="1"/>
</dbReference>
<reference evidence="2" key="1">
    <citation type="submission" date="2020-04" db="EMBL/GenBank/DDBJ databases">
        <authorList>
            <person name="Alioto T."/>
            <person name="Alioto T."/>
            <person name="Gomez Garrido J."/>
        </authorList>
    </citation>
    <scope>NUCLEOTIDE SEQUENCE</scope>
    <source>
        <strain evidence="2">A484AB</strain>
    </source>
</reference>
<dbReference type="InterPro" id="IPR043502">
    <property type="entry name" value="DNA/RNA_pol_sf"/>
</dbReference>
<evidence type="ECO:0000313" key="3">
    <source>
        <dbReference type="Proteomes" id="UP001152795"/>
    </source>
</evidence>
<organism evidence="2 3">
    <name type="scientific">Paramuricea clavata</name>
    <name type="common">Red gorgonian</name>
    <name type="synonym">Violescent sea-whip</name>
    <dbReference type="NCBI Taxonomy" id="317549"/>
    <lineage>
        <taxon>Eukaryota</taxon>
        <taxon>Metazoa</taxon>
        <taxon>Cnidaria</taxon>
        <taxon>Anthozoa</taxon>
        <taxon>Octocorallia</taxon>
        <taxon>Malacalcyonacea</taxon>
        <taxon>Plexauridae</taxon>
        <taxon>Paramuricea</taxon>
    </lineage>
</organism>
<sequence>MDHVFGELPGVHVIVDDILVSGSTREDHDERLRAALTAERRNGAKFNPKKIQKCSSKDKSFDGLKPTQMA</sequence>
<proteinExistence type="predicted"/>
<keyword evidence="3" id="KW-1185">Reference proteome</keyword>
<gene>
    <name evidence="2" type="ORF">PACLA_8A060435</name>
</gene>
<evidence type="ECO:0000256" key="1">
    <source>
        <dbReference type="SAM" id="MobiDB-lite"/>
    </source>
</evidence>
<dbReference type="InterPro" id="IPR043128">
    <property type="entry name" value="Rev_trsase/Diguanyl_cyclase"/>
</dbReference>
<feature type="region of interest" description="Disordered" evidence="1">
    <location>
        <begin position="39"/>
        <end position="70"/>
    </location>
</feature>